<organism evidence="2 3">
    <name type="scientific">Kineosphaera limosa NBRC 100340</name>
    <dbReference type="NCBI Taxonomy" id="1184609"/>
    <lineage>
        <taxon>Bacteria</taxon>
        <taxon>Bacillati</taxon>
        <taxon>Actinomycetota</taxon>
        <taxon>Actinomycetes</taxon>
        <taxon>Micrococcales</taxon>
        <taxon>Dermatophilaceae</taxon>
        <taxon>Kineosphaera</taxon>
    </lineage>
</organism>
<keyword evidence="3" id="KW-1185">Reference proteome</keyword>
<reference evidence="2 3" key="1">
    <citation type="submission" date="2012-08" db="EMBL/GenBank/DDBJ databases">
        <title>Whole genome shotgun sequence of Kineosphaera limosa NBRC 100340.</title>
        <authorList>
            <person name="Yoshida I."/>
            <person name="Isaki S."/>
            <person name="Hosoyama A."/>
            <person name="Tsuchikane K."/>
            <person name="Katsumata H."/>
            <person name="Ando Y."/>
            <person name="Ohji S."/>
            <person name="Hamada M."/>
            <person name="Tamura T."/>
            <person name="Yamazoe A."/>
            <person name="Yamazaki S."/>
            <person name="Fujita N."/>
        </authorList>
    </citation>
    <scope>NUCLEOTIDE SEQUENCE [LARGE SCALE GENOMIC DNA]</scope>
    <source>
        <strain evidence="2 3">NBRC 100340</strain>
    </source>
</reference>
<dbReference type="eggNOG" id="COG3945">
    <property type="taxonomic scope" value="Bacteria"/>
</dbReference>
<sequence length="160" mass="18194">MCQYCGCQEIETIGLLMAEHVEIQNLCGQTKRCVERGDTAGALAQVRDLERIMRVHNEVEERALYLAMTRFEEYEPQAGILYEEHDELDELIASTLALADDARLQEIDWNAVLRAFDVLYDHIIHEDNGLFPAAAVALDVADWERCERVRAEAEARGRSA</sequence>
<dbReference type="Gene3D" id="1.20.120.520">
    <property type="entry name" value="nmb1532 protein domain like"/>
    <property type="match status" value="1"/>
</dbReference>
<proteinExistence type="predicted"/>
<protein>
    <recommendedName>
        <fullName evidence="1">Hemerythrin-like domain-containing protein</fullName>
    </recommendedName>
</protein>
<dbReference type="RefSeq" id="WP_006593575.1">
    <property type="nucleotide sequence ID" value="NZ_BAHD01000055.1"/>
</dbReference>
<accession>K6VLE4</accession>
<feature type="domain" description="Hemerythrin-like" evidence="1">
    <location>
        <begin position="13"/>
        <end position="134"/>
    </location>
</feature>
<dbReference type="Proteomes" id="UP000008366">
    <property type="component" value="Unassembled WGS sequence"/>
</dbReference>
<dbReference type="Pfam" id="PF01814">
    <property type="entry name" value="Hemerythrin"/>
    <property type="match status" value="1"/>
</dbReference>
<dbReference type="STRING" id="1184609.KILIM_055_00110"/>
<gene>
    <name evidence="2" type="ORF">KILIM_055_00110</name>
</gene>
<comment type="caution">
    <text evidence="2">The sequence shown here is derived from an EMBL/GenBank/DDBJ whole genome shotgun (WGS) entry which is preliminary data.</text>
</comment>
<dbReference type="EMBL" id="BAHD01000055">
    <property type="protein sequence ID" value="GAB97043.1"/>
    <property type="molecule type" value="Genomic_DNA"/>
</dbReference>
<name>K6VLE4_9MICO</name>
<evidence type="ECO:0000313" key="2">
    <source>
        <dbReference type="EMBL" id="GAB97043.1"/>
    </source>
</evidence>
<evidence type="ECO:0000259" key="1">
    <source>
        <dbReference type="Pfam" id="PF01814"/>
    </source>
</evidence>
<dbReference type="AlphaFoldDB" id="K6VLE4"/>
<dbReference type="InterPro" id="IPR012312">
    <property type="entry name" value="Hemerythrin-like"/>
</dbReference>
<dbReference type="OrthoDB" id="3381279at2"/>
<evidence type="ECO:0000313" key="3">
    <source>
        <dbReference type="Proteomes" id="UP000008366"/>
    </source>
</evidence>